<accession>A0A2G1QSE0</accession>
<evidence type="ECO:0000313" key="1">
    <source>
        <dbReference type="EMBL" id="PHP68456.1"/>
    </source>
</evidence>
<keyword evidence="2" id="KW-1185">Reference proteome</keyword>
<protein>
    <recommendedName>
        <fullName evidence="3">LPS-assembly lipoprotein</fullName>
    </recommendedName>
</protein>
<dbReference type="OrthoDB" id="7678210at2"/>
<proteinExistence type="predicted"/>
<dbReference type="EMBL" id="PDVP01000001">
    <property type="protein sequence ID" value="PHP68456.1"/>
    <property type="molecule type" value="Genomic_DNA"/>
</dbReference>
<dbReference type="Proteomes" id="UP000221168">
    <property type="component" value="Unassembled WGS sequence"/>
</dbReference>
<name>A0A2G1QSE0_9HYPH</name>
<sequence length="191" mass="20886">MSSSDLRPLRVAPFALAAVLAVAGGLVGGCTVEPLYGSGNRLETGSVEPESSRLASISVAAPDTREALEVRNHLIFMLNGGAQRQDDARYHLRLVVTKRNMPVLDYQISANSNDLDPTAGTMELKAAYTLSDAKTGKTVATGQRMAQASYDRPRQYYSSWRAERDAVDRAARELAEYLRLALAQDLRRVEN</sequence>
<evidence type="ECO:0000313" key="2">
    <source>
        <dbReference type="Proteomes" id="UP000221168"/>
    </source>
</evidence>
<reference evidence="1 2" key="1">
    <citation type="submission" date="2017-10" db="EMBL/GenBank/DDBJ databases">
        <title>Sedimentibacterium mangrovi gen. nov., sp. nov., a novel member of family Phyllobacteriacea isolated from mangrove sediment.</title>
        <authorList>
            <person name="Liao H."/>
            <person name="Tian Y."/>
        </authorList>
    </citation>
    <scope>NUCLEOTIDE SEQUENCE [LARGE SCALE GENOMIC DNA]</scope>
    <source>
        <strain evidence="1 2">X9-2-2</strain>
    </source>
</reference>
<evidence type="ECO:0008006" key="3">
    <source>
        <dbReference type="Google" id="ProtNLM"/>
    </source>
</evidence>
<dbReference type="AlphaFoldDB" id="A0A2G1QSE0"/>
<dbReference type="Gene3D" id="3.30.160.150">
    <property type="entry name" value="Lipoprotein like domain"/>
    <property type="match status" value="1"/>
</dbReference>
<comment type="caution">
    <text evidence="1">The sequence shown here is derived from an EMBL/GenBank/DDBJ whole genome shotgun (WGS) entry which is preliminary data.</text>
</comment>
<dbReference type="GO" id="GO:0043165">
    <property type="term" value="P:Gram-negative-bacterium-type cell outer membrane assembly"/>
    <property type="evidence" value="ECO:0007669"/>
    <property type="project" value="InterPro"/>
</dbReference>
<dbReference type="RefSeq" id="WP_099302507.1">
    <property type="nucleotide sequence ID" value="NZ_PDVP01000001.1"/>
</dbReference>
<gene>
    <name evidence="1" type="ORF">CSC94_00130</name>
</gene>
<dbReference type="GO" id="GO:0019867">
    <property type="term" value="C:outer membrane"/>
    <property type="evidence" value="ECO:0007669"/>
    <property type="project" value="InterPro"/>
</dbReference>
<dbReference type="PROSITE" id="PS51257">
    <property type="entry name" value="PROKAR_LIPOPROTEIN"/>
    <property type="match status" value="1"/>
</dbReference>
<organism evidence="1 2">
    <name type="scientific">Zhengella mangrovi</name>
    <dbReference type="NCBI Taxonomy" id="1982044"/>
    <lineage>
        <taxon>Bacteria</taxon>
        <taxon>Pseudomonadati</taxon>
        <taxon>Pseudomonadota</taxon>
        <taxon>Alphaproteobacteria</taxon>
        <taxon>Hyphomicrobiales</taxon>
        <taxon>Notoacmeibacteraceae</taxon>
        <taxon>Zhengella</taxon>
    </lineage>
</organism>